<protein>
    <recommendedName>
        <fullName evidence="3">Tetratricopeptide repeat protein</fullName>
    </recommendedName>
</protein>
<accession>A0ABU2L7V3</accession>
<reference evidence="2" key="1">
    <citation type="submission" date="2023-07" db="EMBL/GenBank/DDBJ databases">
        <title>30 novel species of actinomycetes from the DSMZ collection.</title>
        <authorList>
            <person name="Nouioui I."/>
        </authorList>
    </citation>
    <scope>NUCLEOTIDE SEQUENCE [LARGE SCALE GENOMIC DNA]</scope>
    <source>
        <strain evidence="2">DSM 44917</strain>
    </source>
</reference>
<dbReference type="RefSeq" id="WP_311630362.1">
    <property type="nucleotide sequence ID" value="NZ_JAVREN010000011.1"/>
</dbReference>
<sequence length="163" mass="16926">MRDEESERGGRDAGSAMGRIEQAVRLRHAGDSAGARALLAGIWAETPPDGDPFHRCVLAHHLAALTEDPGERLRWDLRALEAADAATGGGDGGEGAGGSAPRIRGFYPSLHLSLAADYHRLGDDDRARSHLARAQARAGAVAGEGFAGGIRAAIERVAATLSS</sequence>
<name>A0ABU2L7V3_9ACTN</name>
<evidence type="ECO:0008006" key="3">
    <source>
        <dbReference type="Google" id="ProtNLM"/>
    </source>
</evidence>
<dbReference type="EMBL" id="JAVREN010000011">
    <property type="protein sequence ID" value="MDT0307417.1"/>
    <property type="molecule type" value="Genomic_DNA"/>
</dbReference>
<evidence type="ECO:0000313" key="1">
    <source>
        <dbReference type="EMBL" id="MDT0307417.1"/>
    </source>
</evidence>
<organism evidence="1 2">
    <name type="scientific">Streptomyces boetiae</name>
    <dbReference type="NCBI Taxonomy" id="3075541"/>
    <lineage>
        <taxon>Bacteria</taxon>
        <taxon>Bacillati</taxon>
        <taxon>Actinomycetota</taxon>
        <taxon>Actinomycetes</taxon>
        <taxon>Kitasatosporales</taxon>
        <taxon>Streptomycetaceae</taxon>
        <taxon>Streptomyces</taxon>
    </lineage>
</organism>
<dbReference type="Proteomes" id="UP001183388">
    <property type="component" value="Unassembled WGS sequence"/>
</dbReference>
<evidence type="ECO:0000313" key="2">
    <source>
        <dbReference type="Proteomes" id="UP001183388"/>
    </source>
</evidence>
<gene>
    <name evidence="1" type="ORF">RM780_10625</name>
</gene>
<keyword evidence="2" id="KW-1185">Reference proteome</keyword>
<comment type="caution">
    <text evidence="1">The sequence shown here is derived from an EMBL/GenBank/DDBJ whole genome shotgun (WGS) entry which is preliminary data.</text>
</comment>
<proteinExistence type="predicted"/>